<dbReference type="InterPro" id="IPR015927">
    <property type="entry name" value="Peptidase_S24_S26A/B/C"/>
</dbReference>
<dbReference type="InterPro" id="IPR036286">
    <property type="entry name" value="LexA/Signal_pep-like_sf"/>
</dbReference>
<dbReference type="EMBL" id="CP076838">
    <property type="protein sequence ID" value="QWW81194.1"/>
    <property type="molecule type" value="Genomic_DNA"/>
</dbReference>
<evidence type="ECO:0000259" key="1">
    <source>
        <dbReference type="Pfam" id="PF00717"/>
    </source>
</evidence>
<dbReference type="SUPFAM" id="SSF51306">
    <property type="entry name" value="LexA/Signal peptidase"/>
    <property type="match status" value="1"/>
</dbReference>
<keyword evidence="3" id="KW-1185">Reference proteome</keyword>
<dbReference type="InterPro" id="IPR050077">
    <property type="entry name" value="LexA_repressor"/>
</dbReference>
<dbReference type="PANTHER" id="PTHR33516:SF2">
    <property type="entry name" value="LEXA REPRESSOR-RELATED"/>
    <property type="match status" value="1"/>
</dbReference>
<dbReference type="Pfam" id="PF00717">
    <property type="entry name" value="Peptidase_S24"/>
    <property type="match status" value="1"/>
</dbReference>
<evidence type="ECO:0000313" key="2">
    <source>
        <dbReference type="EMBL" id="QWW81194.1"/>
    </source>
</evidence>
<dbReference type="PANTHER" id="PTHR33516">
    <property type="entry name" value="LEXA REPRESSOR"/>
    <property type="match status" value="1"/>
</dbReference>
<proteinExistence type="predicted"/>
<accession>A0ABX8K083</accession>
<sequence>MGFPSPAADFTESRISLDSMLISHPSATYYMRAAETHYRAGIMSGALLLIDSVLKPCDGSLLVCALEGEFRIKRYRTHPRPHLENLADGRWEELPVDRENTSDALAVFGVIKYIINDARSGEFDECPVM</sequence>
<reference evidence="2 3" key="1">
    <citation type="submission" date="2021-06" db="EMBL/GenBank/DDBJ databases">
        <title>Leclercia pneumoniae sp. nov.</title>
        <authorList>
            <person name="Hoenemann M."/>
            <person name="Viehweger A."/>
            <person name="Dietze N."/>
        </authorList>
    </citation>
    <scope>NUCLEOTIDE SEQUENCE [LARGE SCALE GENOMIC DNA]</scope>
    <source>
        <strain evidence="3">49125</strain>
    </source>
</reference>
<protein>
    <submittedName>
        <fullName evidence="2">DNA repair protein</fullName>
    </submittedName>
</protein>
<dbReference type="CDD" id="cd06529">
    <property type="entry name" value="S24_LexA-like"/>
    <property type="match status" value="1"/>
</dbReference>
<evidence type="ECO:0000313" key="3">
    <source>
        <dbReference type="Proteomes" id="UP000683497"/>
    </source>
</evidence>
<dbReference type="RefSeq" id="WP_207291909.1">
    <property type="nucleotide sequence ID" value="NZ_CP071383.1"/>
</dbReference>
<gene>
    <name evidence="2" type="ORF">KQ929_08285</name>
</gene>
<organism evidence="2 3">
    <name type="scientific">Leclercia pneumoniae</name>
    <dbReference type="NCBI Taxonomy" id="2815358"/>
    <lineage>
        <taxon>Bacteria</taxon>
        <taxon>Pseudomonadati</taxon>
        <taxon>Pseudomonadota</taxon>
        <taxon>Gammaproteobacteria</taxon>
        <taxon>Enterobacterales</taxon>
        <taxon>Enterobacteriaceae</taxon>
        <taxon>Leclercia</taxon>
    </lineage>
</organism>
<dbReference type="InterPro" id="IPR039418">
    <property type="entry name" value="LexA-like"/>
</dbReference>
<name>A0ABX8K083_9ENTR</name>
<feature type="domain" description="Peptidase S24/S26A/S26B/S26C" evidence="1">
    <location>
        <begin position="1"/>
        <end position="77"/>
    </location>
</feature>
<dbReference type="Gene3D" id="2.10.109.10">
    <property type="entry name" value="Umud Fragment, subunit A"/>
    <property type="match status" value="1"/>
</dbReference>
<dbReference type="Proteomes" id="UP000683497">
    <property type="component" value="Chromosome"/>
</dbReference>